<dbReference type="EMBL" id="CAMXCT030003791">
    <property type="protein sequence ID" value="CAL4793592.1"/>
    <property type="molecule type" value="Genomic_DNA"/>
</dbReference>
<feature type="transmembrane region" description="Helical" evidence="2">
    <location>
        <begin position="233"/>
        <end position="252"/>
    </location>
</feature>
<feature type="transmembrane region" description="Helical" evidence="2">
    <location>
        <begin position="176"/>
        <end position="195"/>
    </location>
</feature>
<feature type="compositionally biased region" description="Low complexity" evidence="1">
    <location>
        <begin position="438"/>
        <end position="454"/>
    </location>
</feature>
<organism evidence="4">
    <name type="scientific">Cladocopium goreaui</name>
    <dbReference type="NCBI Taxonomy" id="2562237"/>
    <lineage>
        <taxon>Eukaryota</taxon>
        <taxon>Sar</taxon>
        <taxon>Alveolata</taxon>
        <taxon>Dinophyceae</taxon>
        <taxon>Suessiales</taxon>
        <taxon>Symbiodiniaceae</taxon>
        <taxon>Cladocopium</taxon>
    </lineage>
</organism>
<proteinExistence type="predicted"/>
<feature type="transmembrane region" description="Helical" evidence="2">
    <location>
        <begin position="202"/>
        <end position="221"/>
    </location>
</feature>
<feature type="chain" id="PRO_5043272601" description="DUF4203 domain-containing protein" evidence="3">
    <location>
        <begin position="20"/>
        <end position="511"/>
    </location>
</feature>
<evidence type="ECO:0000313" key="5">
    <source>
        <dbReference type="EMBL" id="CAL1159655.1"/>
    </source>
</evidence>
<protein>
    <recommendedName>
        <fullName evidence="7">DUF4203 domain-containing protein</fullName>
    </recommendedName>
</protein>
<dbReference type="EMBL" id="CAMXCT010003791">
    <property type="protein sequence ID" value="CAI4006280.1"/>
    <property type="molecule type" value="Genomic_DNA"/>
</dbReference>
<dbReference type="AlphaFoldDB" id="A0A9P1GAL2"/>
<feature type="signal peptide" evidence="3">
    <location>
        <begin position="1"/>
        <end position="19"/>
    </location>
</feature>
<feature type="transmembrane region" description="Helical" evidence="2">
    <location>
        <begin position="259"/>
        <end position="278"/>
    </location>
</feature>
<reference evidence="4" key="1">
    <citation type="submission" date="2022-10" db="EMBL/GenBank/DDBJ databases">
        <authorList>
            <person name="Chen Y."/>
            <person name="Dougan E. K."/>
            <person name="Chan C."/>
            <person name="Rhodes N."/>
            <person name="Thang M."/>
        </authorList>
    </citation>
    <scope>NUCLEOTIDE SEQUENCE</scope>
</reference>
<comment type="caution">
    <text evidence="4">The sequence shown here is derived from an EMBL/GenBank/DDBJ whole genome shotgun (WGS) entry which is preliminary data.</text>
</comment>
<keyword evidence="2" id="KW-1133">Transmembrane helix</keyword>
<gene>
    <name evidence="4" type="ORF">C1SCF055_LOCUS31932</name>
</gene>
<evidence type="ECO:0008006" key="7">
    <source>
        <dbReference type="Google" id="ProtNLM"/>
    </source>
</evidence>
<keyword evidence="3" id="KW-0732">Signal</keyword>
<evidence type="ECO:0000256" key="1">
    <source>
        <dbReference type="SAM" id="MobiDB-lite"/>
    </source>
</evidence>
<keyword evidence="6" id="KW-1185">Reference proteome</keyword>
<dbReference type="OrthoDB" id="10501307at2759"/>
<feature type="transmembrane region" description="Helical" evidence="2">
    <location>
        <begin position="317"/>
        <end position="336"/>
    </location>
</feature>
<feature type="region of interest" description="Disordered" evidence="1">
    <location>
        <begin position="67"/>
        <end position="91"/>
    </location>
</feature>
<dbReference type="Proteomes" id="UP001152797">
    <property type="component" value="Unassembled WGS sequence"/>
</dbReference>
<dbReference type="EMBL" id="CAMXCT020003791">
    <property type="protein sequence ID" value="CAL1159655.1"/>
    <property type="molecule type" value="Genomic_DNA"/>
</dbReference>
<feature type="region of interest" description="Disordered" evidence="1">
    <location>
        <begin position="399"/>
        <end position="458"/>
    </location>
</feature>
<reference evidence="5" key="2">
    <citation type="submission" date="2024-04" db="EMBL/GenBank/DDBJ databases">
        <authorList>
            <person name="Chen Y."/>
            <person name="Shah S."/>
            <person name="Dougan E. K."/>
            <person name="Thang M."/>
            <person name="Chan C."/>
        </authorList>
    </citation>
    <scope>NUCLEOTIDE SEQUENCE [LARGE SCALE GENOMIC DNA]</scope>
</reference>
<evidence type="ECO:0000313" key="6">
    <source>
        <dbReference type="Proteomes" id="UP001152797"/>
    </source>
</evidence>
<evidence type="ECO:0000313" key="4">
    <source>
        <dbReference type="EMBL" id="CAI4006280.1"/>
    </source>
</evidence>
<feature type="transmembrane region" description="Helical" evidence="2">
    <location>
        <begin position="284"/>
        <end position="305"/>
    </location>
</feature>
<feature type="compositionally biased region" description="Basic and acidic residues" evidence="1">
    <location>
        <begin position="399"/>
        <end position="424"/>
    </location>
</feature>
<keyword evidence="2" id="KW-0812">Transmembrane</keyword>
<name>A0A9P1GAL2_9DINO</name>
<sequence length="511" mass="54467">MMLRRALSLLLVQLGLVCGQSDGSDANCSSHEKCLEILAHVTSERQKKEVEALELVGRAKITSEKATESQVQSRASLDRAQAAEEEQAKWQDKADQLREQLRLLDFKLQSSTAAQEEAVAAAKREVAAKNAALEDQKHEAAMSTMPAQERCLADFASCTAGLISLQVQQWMACLHMFNRFFVACGSILLGLLLLLSPADGQAIGFAFATLVIVPVLVAGAFKDFLRLVGSPPALLVILAGLLTMVIAVAFLWQGADGLRLLLGAGLAVLFGDLLLVILHELLPVPPILVALSALALGLFGAAAGLQRRSATEAFAMAVPAALLVASGVVLIFSLALSPEAYLEDVAFELVPWAHYGDKVGSFFCTSGRLLWLVLQLPALIRLLLASPDVPVVLPWKSERPQEATARQEEPQDAKDERDERDVEKSPGVAQEELWANTEAGQQARAEAAAAADAAVPEGELDPVATTQLLQRTVQALQALENSLPPSTALAGVVEADVPPTHLAQARSGTGR</sequence>
<evidence type="ECO:0000256" key="2">
    <source>
        <dbReference type="SAM" id="Phobius"/>
    </source>
</evidence>
<keyword evidence="2" id="KW-0472">Membrane</keyword>
<accession>A0A9P1GAL2</accession>
<evidence type="ECO:0000256" key="3">
    <source>
        <dbReference type="SAM" id="SignalP"/>
    </source>
</evidence>